<dbReference type="Proteomes" id="UP001057402">
    <property type="component" value="Chromosome 2"/>
</dbReference>
<sequence length="202" mass="21862">MADTENGLPPSKKRAAGRELNRDRPELDEEEDAPELEGGTFKRASDDVLATRRIVKVRRNQGTSVPASNPFAGIRLVQPEAPNPSEANSEQLVCGNQKPMMDALREKNVGAVEVSEKEKVNEMEPLSAPSTEETGVIHNANTNDPNKAAVEETGNNVEKDGVVNNTDSHKDPTTTMAKNDARAGVGMSEHKMKVKATLIKPL</sequence>
<evidence type="ECO:0000313" key="2">
    <source>
        <dbReference type="Proteomes" id="UP001057402"/>
    </source>
</evidence>
<gene>
    <name evidence="1" type="ORF">MLD38_005259</name>
</gene>
<organism evidence="1 2">
    <name type="scientific">Melastoma candidum</name>
    <dbReference type="NCBI Taxonomy" id="119954"/>
    <lineage>
        <taxon>Eukaryota</taxon>
        <taxon>Viridiplantae</taxon>
        <taxon>Streptophyta</taxon>
        <taxon>Embryophyta</taxon>
        <taxon>Tracheophyta</taxon>
        <taxon>Spermatophyta</taxon>
        <taxon>Magnoliopsida</taxon>
        <taxon>eudicotyledons</taxon>
        <taxon>Gunneridae</taxon>
        <taxon>Pentapetalae</taxon>
        <taxon>rosids</taxon>
        <taxon>malvids</taxon>
        <taxon>Myrtales</taxon>
        <taxon>Melastomataceae</taxon>
        <taxon>Melastomatoideae</taxon>
        <taxon>Melastomateae</taxon>
        <taxon>Melastoma</taxon>
    </lineage>
</organism>
<proteinExistence type="predicted"/>
<comment type="caution">
    <text evidence="1">The sequence shown here is derived from an EMBL/GenBank/DDBJ whole genome shotgun (WGS) entry which is preliminary data.</text>
</comment>
<name>A0ACB9SD55_9MYRT</name>
<keyword evidence="2" id="KW-1185">Reference proteome</keyword>
<evidence type="ECO:0000313" key="1">
    <source>
        <dbReference type="EMBL" id="KAI4387423.1"/>
    </source>
</evidence>
<protein>
    <submittedName>
        <fullName evidence="1">Uncharacterized protein</fullName>
    </submittedName>
</protein>
<reference evidence="2" key="1">
    <citation type="journal article" date="2023" name="Front. Plant Sci.">
        <title>Chromosomal-level genome assembly of Melastoma candidum provides insights into trichome evolution.</title>
        <authorList>
            <person name="Zhong Y."/>
            <person name="Wu W."/>
            <person name="Sun C."/>
            <person name="Zou P."/>
            <person name="Liu Y."/>
            <person name="Dai S."/>
            <person name="Zhou R."/>
        </authorList>
    </citation>
    <scope>NUCLEOTIDE SEQUENCE [LARGE SCALE GENOMIC DNA]</scope>
</reference>
<dbReference type="EMBL" id="CM042881">
    <property type="protein sequence ID" value="KAI4387423.1"/>
    <property type="molecule type" value="Genomic_DNA"/>
</dbReference>
<accession>A0ACB9SD55</accession>